<gene>
    <name evidence="2" type="ORF">D1010_09620</name>
</gene>
<dbReference type="Proteomes" id="UP000326779">
    <property type="component" value="Chromosome"/>
</dbReference>
<keyword evidence="1" id="KW-0472">Membrane</keyword>
<accession>A0A5P8M561</accession>
<dbReference type="RefSeq" id="WP_152260848.1">
    <property type="nucleotide sequence ID" value="NZ_CP045143.1"/>
</dbReference>
<organism evidence="2 3">
    <name type="scientific">Schleiferilactobacillus harbinensis</name>
    <dbReference type="NCBI Taxonomy" id="304207"/>
    <lineage>
        <taxon>Bacteria</taxon>
        <taxon>Bacillati</taxon>
        <taxon>Bacillota</taxon>
        <taxon>Bacilli</taxon>
        <taxon>Lactobacillales</taxon>
        <taxon>Lactobacillaceae</taxon>
        <taxon>Schleiferilactobacillus</taxon>
    </lineage>
</organism>
<keyword evidence="1" id="KW-1133">Transmembrane helix</keyword>
<sequence length="101" mass="10591">MAKFQLINWLASGIAAGDATNFWTSIQNFLSETKKNLVATSWGVFIVAAIVGGIMFAFGRSGSEIAKSLIGKIVIGVMIVSFAVAIISTIASMGGQTVTFK</sequence>
<dbReference type="EMBL" id="CP045143">
    <property type="protein sequence ID" value="QFR23646.1"/>
    <property type="molecule type" value="Genomic_DNA"/>
</dbReference>
<evidence type="ECO:0000256" key="1">
    <source>
        <dbReference type="SAM" id="Phobius"/>
    </source>
</evidence>
<proteinExistence type="predicted"/>
<feature type="transmembrane region" description="Helical" evidence="1">
    <location>
        <begin position="40"/>
        <end position="58"/>
    </location>
</feature>
<feature type="transmembrane region" description="Helical" evidence="1">
    <location>
        <begin position="70"/>
        <end position="91"/>
    </location>
</feature>
<protein>
    <submittedName>
        <fullName evidence="2">Uncharacterized protein</fullName>
    </submittedName>
</protein>
<reference evidence="2 3" key="1">
    <citation type="submission" date="2019-10" db="EMBL/GenBank/DDBJ databases">
        <title>The completed genome of Lactobacillus harbinensis M1.</title>
        <authorList>
            <person name="Zheng Y."/>
        </authorList>
    </citation>
    <scope>NUCLEOTIDE SEQUENCE [LARGE SCALE GENOMIC DNA]</scope>
    <source>
        <strain evidence="2 3">M1</strain>
    </source>
</reference>
<evidence type="ECO:0000313" key="2">
    <source>
        <dbReference type="EMBL" id="QFR23646.1"/>
    </source>
</evidence>
<name>A0A5P8M561_9LACO</name>
<keyword evidence="1" id="KW-0812">Transmembrane</keyword>
<dbReference type="KEGG" id="lhb:D1010_09620"/>
<evidence type="ECO:0000313" key="3">
    <source>
        <dbReference type="Proteomes" id="UP000326779"/>
    </source>
</evidence>
<dbReference type="AlphaFoldDB" id="A0A5P8M561"/>